<dbReference type="PANTHER" id="PTHR35748">
    <property type="entry name" value="OS05G0358400 PROTEIN"/>
    <property type="match status" value="1"/>
</dbReference>
<sequence>MPSGSITILGLGSLLSERSSRTTFPDLENFRLVIVKGYRRTFAHTPSIFHERGIANRDTLEMASLSAEPCTTGSFVCTAFEVFDQGMDAFREREEEFELRMVPYLDLDGAQGGLGMLCVCSTDEAYIEAWGSARFERLYLQQGLTTIWRWPIDSMLRPCAAYLRHCALAAEKMGPHCQTSFLDDTYLVDRVTTVRAYLEKFPEVLSTLPPPSLCERYGG</sequence>
<name>A0A7S0IWQ4_9EUKA</name>
<reference evidence="1" key="1">
    <citation type="submission" date="2021-01" db="EMBL/GenBank/DDBJ databases">
        <authorList>
            <person name="Corre E."/>
            <person name="Pelletier E."/>
            <person name="Niang G."/>
            <person name="Scheremetjew M."/>
            <person name="Finn R."/>
            <person name="Kale V."/>
            <person name="Holt S."/>
            <person name="Cochrane G."/>
            <person name="Meng A."/>
            <person name="Brown T."/>
            <person name="Cohen L."/>
        </authorList>
    </citation>
    <scope>NUCLEOTIDE SEQUENCE</scope>
    <source>
        <strain evidence="1">RCC1130</strain>
    </source>
</reference>
<dbReference type="EMBL" id="HBER01018926">
    <property type="protein sequence ID" value="CAD8534291.1"/>
    <property type="molecule type" value="Transcribed_RNA"/>
</dbReference>
<organism evidence="1">
    <name type="scientific">Calcidiscus leptoporus</name>
    <dbReference type="NCBI Taxonomy" id="127549"/>
    <lineage>
        <taxon>Eukaryota</taxon>
        <taxon>Haptista</taxon>
        <taxon>Haptophyta</taxon>
        <taxon>Prymnesiophyceae</taxon>
        <taxon>Coccolithales</taxon>
        <taxon>Calcidiscaceae</taxon>
        <taxon>Calcidiscus</taxon>
    </lineage>
</organism>
<dbReference type="AlphaFoldDB" id="A0A7S0IWQ4"/>
<proteinExistence type="predicted"/>
<protein>
    <recommendedName>
        <fullName evidence="2">Gamma-glutamylcyclotransferase AIG2-like domain-containing protein</fullName>
    </recommendedName>
</protein>
<accession>A0A7S0IWQ4</accession>
<dbReference type="PANTHER" id="PTHR35748:SF1">
    <property type="entry name" value="OS05G0358400 PROTEIN"/>
    <property type="match status" value="1"/>
</dbReference>
<evidence type="ECO:0000313" key="1">
    <source>
        <dbReference type="EMBL" id="CAD8534291.1"/>
    </source>
</evidence>
<gene>
    <name evidence="1" type="ORF">CLEP1334_LOCUS9546</name>
</gene>
<evidence type="ECO:0008006" key="2">
    <source>
        <dbReference type="Google" id="ProtNLM"/>
    </source>
</evidence>